<evidence type="ECO:0000313" key="2">
    <source>
        <dbReference type="EMBL" id="EIM58550.1"/>
    </source>
</evidence>
<reference evidence="2 3" key="1">
    <citation type="submission" date="2010-08" db="EMBL/GenBank/DDBJ databases">
        <authorList>
            <consortium name="US DOE Joint Genome Institute (JGI-PGF)"/>
            <person name="Lucas S."/>
            <person name="Copeland A."/>
            <person name="Lapidus A."/>
            <person name="Cheng J.-F."/>
            <person name="Bruce D."/>
            <person name="Goodwin L."/>
            <person name="Pitluck S."/>
            <person name="Land M.L."/>
            <person name="Hauser L."/>
            <person name="Chang Y.-J."/>
            <person name="Anderson I.J."/>
            <person name="Johnson E."/>
            <person name="Mulhopadhyay B."/>
            <person name="Kyrpides N."/>
            <person name="Woyke T.J."/>
        </authorList>
    </citation>
    <scope>NUCLEOTIDE SEQUENCE [LARGE SCALE GENOMIC DNA]</scope>
    <source>
        <strain evidence="2 3">6</strain>
    </source>
</reference>
<dbReference type="AlphaFoldDB" id="I5AXM7"/>
<gene>
    <name evidence="2" type="ORF">EubceDRAFT1_2857</name>
</gene>
<keyword evidence="1" id="KW-1133">Transmembrane helix</keyword>
<sequence length="144" mass="15455">MASYSQRRITRKHGHWGGIVAGIFILLSGLYFVFGISANTDRRNAKCTESVVGVVTASEASGSKYLTTIEYTPDDWTTSIDVETKKQYEVGSEITVNYEPMTPKHVFIEGITPTGASDRITGLIMIAAGAAMAAGGYLIGKKLG</sequence>
<dbReference type="Proteomes" id="UP000005753">
    <property type="component" value="Chromosome"/>
</dbReference>
<keyword evidence="1" id="KW-0472">Membrane</keyword>
<dbReference type="EMBL" id="CM001487">
    <property type="protein sequence ID" value="EIM58550.1"/>
    <property type="molecule type" value="Genomic_DNA"/>
</dbReference>
<protein>
    <recommendedName>
        <fullName evidence="4">DUF3592 domain-containing protein</fullName>
    </recommendedName>
</protein>
<name>I5AXM7_EUBC6</name>
<dbReference type="OrthoDB" id="2081952at2"/>
<evidence type="ECO:0008006" key="4">
    <source>
        <dbReference type="Google" id="ProtNLM"/>
    </source>
</evidence>
<evidence type="ECO:0000313" key="3">
    <source>
        <dbReference type="Proteomes" id="UP000005753"/>
    </source>
</evidence>
<keyword evidence="1" id="KW-0812">Transmembrane</keyword>
<reference evidence="2 3" key="2">
    <citation type="submission" date="2012-02" db="EMBL/GenBank/DDBJ databases">
        <title>Improved High-Quality Draft sequence of Eubacterium cellulosolvens 6.</title>
        <authorList>
            <consortium name="US DOE Joint Genome Institute"/>
            <person name="Lucas S."/>
            <person name="Han J."/>
            <person name="Lapidus A."/>
            <person name="Cheng J.-F."/>
            <person name="Goodwin L."/>
            <person name="Pitluck S."/>
            <person name="Peters L."/>
            <person name="Mikhailova N."/>
            <person name="Gu W."/>
            <person name="Detter J.C."/>
            <person name="Han C."/>
            <person name="Tapia R."/>
            <person name="Land M."/>
            <person name="Hauser L."/>
            <person name="Kyrpides N."/>
            <person name="Ivanova N."/>
            <person name="Pagani I."/>
            <person name="Johnson E."/>
            <person name="Mukhopadhyay B."/>
            <person name="Anderson I."/>
            <person name="Woyke T."/>
        </authorList>
    </citation>
    <scope>NUCLEOTIDE SEQUENCE [LARGE SCALE GENOMIC DNA]</scope>
    <source>
        <strain evidence="2 3">6</strain>
    </source>
</reference>
<accession>I5AXM7</accession>
<dbReference type="HOGENOM" id="CLU_1793555_0_0_9"/>
<keyword evidence="3" id="KW-1185">Reference proteome</keyword>
<feature type="transmembrane region" description="Helical" evidence="1">
    <location>
        <begin position="120"/>
        <end position="140"/>
    </location>
</feature>
<proteinExistence type="predicted"/>
<organism evidence="2 3">
    <name type="scientific">Eubacterium cellulosolvens (strain ATCC 43171 / JCM 9499 / 6)</name>
    <name type="common">Cillobacterium cellulosolvens</name>
    <dbReference type="NCBI Taxonomy" id="633697"/>
    <lineage>
        <taxon>Bacteria</taxon>
        <taxon>Bacillati</taxon>
        <taxon>Bacillota</taxon>
        <taxon>Clostridia</taxon>
        <taxon>Eubacteriales</taxon>
        <taxon>Eubacteriaceae</taxon>
        <taxon>Eubacterium</taxon>
    </lineage>
</organism>
<evidence type="ECO:0000256" key="1">
    <source>
        <dbReference type="SAM" id="Phobius"/>
    </source>
</evidence>
<feature type="transmembrane region" description="Helical" evidence="1">
    <location>
        <begin position="16"/>
        <end position="34"/>
    </location>
</feature>